<dbReference type="Proteomes" id="UP001163603">
    <property type="component" value="Chromosome 4"/>
</dbReference>
<name>A0ACC0YZQ6_9ROSI</name>
<accession>A0ACC0YZQ6</accession>
<evidence type="ECO:0000313" key="2">
    <source>
        <dbReference type="Proteomes" id="UP001163603"/>
    </source>
</evidence>
<organism evidence="1 2">
    <name type="scientific">Pistacia integerrima</name>
    <dbReference type="NCBI Taxonomy" id="434235"/>
    <lineage>
        <taxon>Eukaryota</taxon>
        <taxon>Viridiplantae</taxon>
        <taxon>Streptophyta</taxon>
        <taxon>Embryophyta</taxon>
        <taxon>Tracheophyta</taxon>
        <taxon>Spermatophyta</taxon>
        <taxon>Magnoliopsida</taxon>
        <taxon>eudicotyledons</taxon>
        <taxon>Gunneridae</taxon>
        <taxon>Pentapetalae</taxon>
        <taxon>rosids</taxon>
        <taxon>malvids</taxon>
        <taxon>Sapindales</taxon>
        <taxon>Anacardiaceae</taxon>
        <taxon>Pistacia</taxon>
    </lineage>
</organism>
<evidence type="ECO:0000313" key="1">
    <source>
        <dbReference type="EMBL" id="KAJ0043391.1"/>
    </source>
</evidence>
<gene>
    <name evidence="1" type="ORF">Pint_19465</name>
</gene>
<reference evidence="2" key="1">
    <citation type="journal article" date="2023" name="G3 (Bethesda)">
        <title>Genome assembly and association tests identify interacting loci associated with vigor, precocity, and sex in interspecific pistachio rootstocks.</title>
        <authorList>
            <person name="Palmer W."/>
            <person name="Jacygrad E."/>
            <person name="Sagayaradj S."/>
            <person name="Cavanaugh K."/>
            <person name="Han R."/>
            <person name="Bertier L."/>
            <person name="Beede B."/>
            <person name="Kafkas S."/>
            <person name="Golino D."/>
            <person name="Preece J."/>
            <person name="Michelmore R."/>
        </authorList>
    </citation>
    <scope>NUCLEOTIDE SEQUENCE [LARGE SCALE GENOMIC DNA]</scope>
</reference>
<keyword evidence="2" id="KW-1185">Reference proteome</keyword>
<proteinExistence type="predicted"/>
<protein>
    <submittedName>
        <fullName evidence="1">Uncharacterized protein</fullName>
    </submittedName>
</protein>
<dbReference type="EMBL" id="CM047739">
    <property type="protein sequence ID" value="KAJ0043391.1"/>
    <property type="molecule type" value="Genomic_DNA"/>
</dbReference>
<comment type="caution">
    <text evidence="1">The sequence shown here is derived from an EMBL/GenBank/DDBJ whole genome shotgun (WGS) entry which is preliminary data.</text>
</comment>
<sequence length="72" mass="8292">MDVTCDLSTAKKNEIQYLMRMLERVEEQNHLTQARIEQLRKRTQDVSGMTDVEKFRGGMSNYGTCNGGHEDP</sequence>